<feature type="compositionally biased region" description="Polar residues" evidence="4">
    <location>
        <begin position="1"/>
        <end position="10"/>
    </location>
</feature>
<dbReference type="SMART" id="SM00248">
    <property type="entry name" value="ANK"/>
    <property type="match status" value="3"/>
</dbReference>
<dbReference type="Pfam" id="PF12796">
    <property type="entry name" value="Ank_2"/>
    <property type="match status" value="1"/>
</dbReference>
<dbReference type="PROSITE" id="PS50013">
    <property type="entry name" value="CHROMO_2"/>
    <property type="match status" value="1"/>
</dbReference>
<feature type="repeat" description="ANK" evidence="3">
    <location>
        <begin position="195"/>
        <end position="227"/>
    </location>
</feature>
<keyword evidence="2 3" id="KW-0040">ANK repeat</keyword>
<accession>W1NL70</accession>
<feature type="region of interest" description="Disordered" evidence="4">
    <location>
        <begin position="58"/>
        <end position="89"/>
    </location>
</feature>
<dbReference type="PROSITE" id="PS50297">
    <property type="entry name" value="ANK_REP_REGION"/>
    <property type="match status" value="1"/>
</dbReference>
<evidence type="ECO:0000259" key="5">
    <source>
        <dbReference type="PROSITE" id="PS50013"/>
    </source>
</evidence>
<sequence>MEALTTNPSLKLTHKPLDPKSPAPIEFIDPRKRAWHSPNKFPTRLTLSFAIKRREESLEQTVTSPLTDSPLEGGGGGEEAYGEVKGVIGSRPRPGGTGMEYLLEWADGHAPSWVASENIAKDVIAEFESPWWVAAKKGDDVALRQLLESSPARDPDAIDEDGRTALMFAAGLGADACVRTLAEAGAWLDRPDNTQGLTALHMAAGYARESTVRVLIELGADAEAEDTKGRTTLGLALEVLGATSKANPVEFARRLALQGVVRVLEEAVYEDAEVEAILEKRERGVGKGVEYLVKWRDGRPSEWVGEAFVAEDLAKDFEEGLEYAVAEAVVGRRKAEEKEGWEYLVKWADIDVPTWEPQENVDPELVAEFERHDPHLSS</sequence>
<name>W1NL70_AMBTC</name>
<organism evidence="6 7">
    <name type="scientific">Amborella trichopoda</name>
    <dbReference type="NCBI Taxonomy" id="13333"/>
    <lineage>
        <taxon>Eukaryota</taxon>
        <taxon>Viridiplantae</taxon>
        <taxon>Streptophyta</taxon>
        <taxon>Embryophyta</taxon>
        <taxon>Tracheophyta</taxon>
        <taxon>Spermatophyta</taxon>
        <taxon>Magnoliopsida</taxon>
        <taxon>Amborellales</taxon>
        <taxon>Amborellaceae</taxon>
        <taxon>Amborella</taxon>
    </lineage>
</organism>
<evidence type="ECO:0000256" key="3">
    <source>
        <dbReference type="PROSITE-ProRule" id="PRU00023"/>
    </source>
</evidence>
<dbReference type="SUPFAM" id="SSF48403">
    <property type="entry name" value="Ankyrin repeat"/>
    <property type="match status" value="1"/>
</dbReference>
<dbReference type="Gene3D" id="1.25.40.20">
    <property type="entry name" value="Ankyrin repeat-containing domain"/>
    <property type="match status" value="1"/>
</dbReference>
<feature type="repeat" description="ANK" evidence="3">
    <location>
        <begin position="161"/>
        <end position="193"/>
    </location>
</feature>
<feature type="region of interest" description="Disordered" evidence="4">
    <location>
        <begin position="1"/>
        <end position="23"/>
    </location>
</feature>
<feature type="domain" description="Chromo" evidence="5">
    <location>
        <begin position="324"/>
        <end position="378"/>
    </location>
</feature>
<dbReference type="InterPro" id="IPR036770">
    <property type="entry name" value="Ankyrin_rpt-contain_sf"/>
</dbReference>
<protein>
    <recommendedName>
        <fullName evidence="5">Chromo domain-containing protein</fullName>
    </recommendedName>
</protein>
<evidence type="ECO:0000256" key="2">
    <source>
        <dbReference type="ARBA" id="ARBA00023043"/>
    </source>
</evidence>
<dbReference type="SMART" id="SM00298">
    <property type="entry name" value="CHROMO"/>
    <property type="match status" value="3"/>
</dbReference>
<dbReference type="InterPro" id="IPR016197">
    <property type="entry name" value="Chromo-like_dom_sf"/>
</dbReference>
<dbReference type="PANTHER" id="PTHR24166:SF48">
    <property type="entry name" value="PROTEIN VAPYRIN"/>
    <property type="match status" value="1"/>
</dbReference>
<keyword evidence="1" id="KW-0677">Repeat</keyword>
<dbReference type="KEGG" id="atr:18424517"/>
<evidence type="ECO:0000313" key="7">
    <source>
        <dbReference type="Proteomes" id="UP000017836"/>
    </source>
</evidence>
<dbReference type="HOGENOM" id="CLU_712464_0_0_1"/>
<keyword evidence="7" id="KW-1185">Reference proteome</keyword>
<dbReference type="InterPro" id="IPR030300">
    <property type="entry name" value="CPSRP43_chromodomain_3"/>
</dbReference>
<dbReference type="PROSITE" id="PS50088">
    <property type="entry name" value="ANK_REPEAT"/>
    <property type="match status" value="2"/>
</dbReference>
<dbReference type="EMBL" id="KI397142">
    <property type="protein sequence ID" value="ERM96582.1"/>
    <property type="molecule type" value="Genomic_DNA"/>
</dbReference>
<dbReference type="Gramene" id="ERM96582">
    <property type="protein sequence ID" value="ERM96582"/>
    <property type="gene ID" value="AMTR_s00001p00270240"/>
</dbReference>
<dbReference type="OrthoDB" id="341259at2759"/>
<evidence type="ECO:0000313" key="6">
    <source>
        <dbReference type="EMBL" id="ERM96582.1"/>
    </source>
</evidence>
<dbReference type="OMA" id="DGHAPSW"/>
<dbReference type="CDD" id="cd18628">
    <property type="entry name" value="CD3_cpSRP43_like"/>
    <property type="match status" value="1"/>
</dbReference>
<dbReference type="Pfam" id="PF00385">
    <property type="entry name" value="Chromo"/>
    <property type="match status" value="1"/>
</dbReference>
<dbReference type="Proteomes" id="UP000017836">
    <property type="component" value="Unassembled WGS sequence"/>
</dbReference>
<dbReference type="InterPro" id="IPR002110">
    <property type="entry name" value="Ankyrin_rpt"/>
</dbReference>
<gene>
    <name evidence="6" type="ORF">AMTR_s00001p00270240</name>
</gene>
<dbReference type="AlphaFoldDB" id="W1NL70"/>
<dbReference type="STRING" id="13333.W1NL70"/>
<evidence type="ECO:0000256" key="4">
    <source>
        <dbReference type="SAM" id="MobiDB-lite"/>
    </source>
</evidence>
<reference evidence="7" key="1">
    <citation type="journal article" date="2013" name="Science">
        <title>The Amborella genome and the evolution of flowering plants.</title>
        <authorList>
            <consortium name="Amborella Genome Project"/>
        </authorList>
    </citation>
    <scope>NUCLEOTIDE SEQUENCE [LARGE SCALE GENOMIC DNA]</scope>
</reference>
<dbReference type="eggNOG" id="KOG0504">
    <property type="taxonomic scope" value="Eukaryota"/>
</dbReference>
<proteinExistence type="predicted"/>
<dbReference type="InterPro" id="IPR000953">
    <property type="entry name" value="Chromo/chromo_shadow_dom"/>
</dbReference>
<dbReference type="SUPFAM" id="SSF54160">
    <property type="entry name" value="Chromo domain-like"/>
    <property type="match status" value="3"/>
</dbReference>
<dbReference type="InterPro" id="IPR023780">
    <property type="entry name" value="Chromo_domain"/>
</dbReference>
<dbReference type="Gene3D" id="2.40.50.40">
    <property type="match status" value="3"/>
</dbReference>
<dbReference type="InterPro" id="IPR050889">
    <property type="entry name" value="Dendritic_Spine_Reg/Scaffold"/>
</dbReference>
<dbReference type="PANTHER" id="PTHR24166">
    <property type="entry name" value="ROLLING PEBBLES, ISOFORM B"/>
    <property type="match status" value="1"/>
</dbReference>
<evidence type="ECO:0000256" key="1">
    <source>
        <dbReference type="ARBA" id="ARBA00022737"/>
    </source>
</evidence>